<dbReference type="EMBL" id="FNOJ01000005">
    <property type="protein sequence ID" value="SDW39994.1"/>
    <property type="molecule type" value="Genomic_DNA"/>
</dbReference>
<proteinExistence type="inferred from homology"/>
<dbReference type="Proteomes" id="UP001157137">
    <property type="component" value="Unassembled WGS sequence"/>
</dbReference>
<evidence type="ECO:0000256" key="1">
    <source>
        <dbReference type="ARBA" id="ARBA00004651"/>
    </source>
</evidence>
<dbReference type="GO" id="GO:0005886">
    <property type="term" value="C:plasma membrane"/>
    <property type="evidence" value="ECO:0007669"/>
    <property type="project" value="UniProtKB-SubCell"/>
</dbReference>
<reference evidence="9" key="3">
    <citation type="submission" date="2023-02" db="EMBL/GenBank/DDBJ databases">
        <title>Proposal of a novel subspecies: Alicyclobacillus hesperidum subspecies aegle.</title>
        <authorList>
            <person name="Goto K."/>
            <person name="Fujii T."/>
            <person name="Yasui K."/>
            <person name="Mochida K."/>
            <person name="Kato-Tanaka Y."/>
            <person name="Morohoshi S."/>
            <person name="An S.Y."/>
            <person name="Kasai H."/>
            <person name="Yokota A."/>
        </authorList>
    </citation>
    <scope>NUCLEOTIDE SEQUENCE</scope>
    <source>
        <strain evidence="9">DSM 12766</strain>
    </source>
</reference>
<evidence type="ECO:0000313" key="10">
    <source>
        <dbReference type="EMBL" id="SDW39994.1"/>
    </source>
</evidence>
<dbReference type="NCBIfam" id="TIGR03426">
    <property type="entry name" value="shape_MreD"/>
    <property type="match status" value="1"/>
</dbReference>
<dbReference type="STRING" id="89784.SAMN04489725_105113"/>
<comment type="similarity">
    <text evidence="2">Belongs to the MreD family.</text>
</comment>
<reference evidence="11" key="1">
    <citation type="submission" date="2016-10" db="EMBL/GenBank/DDBJ databases">
        <authorList>
            <person name="Varghese N."/>
        </authorList>
    </citation>
    <scope>NUCLEOTIDE SEQUENCE [LARGE SCALE GENOMIC DNA]</scope>
    <source>
        <strain evidence="11">DSM 12489</strain>
    </source>
</reference>
<evidence type="ECO:0000313" key="9">
    <source>
        <dbReference type="EMBL" id="GLV13795.1"/>
    </source>
</evidence>
<evidence type="ECO:0000256" key="5">
    <source>
        <dbReference type="ARBA" id="ARBA00022960"/>
    </source>
</evidence>
<comment type="subcellular location">
    <subcellularLocation>
        <location evidence="1">Cell membrane</location>
        <topology evidence="1">Multi-pass membrane protein</topology>
    </subcellularLocation>
</comment>
<feature type="transmembrane region" description="Helical" evidence="8">
    <location>
        <begin position="134"/>
        <end position="153"/>
    </location>
</feature>
<evidence type="ECO:0000256" key="3">
    <source>
        <dbReference type="ARBA" id="ARBA00022475"/>
    </source>
</evidence>
<feature type="transmembrane region" description="Helical" evidence="8">
    <location>
        <begin position="65"/>
        <end position="87"/>
    </location>
</feature>
<keyword evidence="11" id="KW-1185">Reference proteome</keyword>
<feature type="transmembrane region" description="Helical" evidence="8">
    <location>
        <begin position="94"/>
        <end position="114"/>
    </location>
</feature>
<name>A0A1H2T9M8_9BACL</name>
<accession>A0A1H2T9M8</accession>
<keyword evidence="5" id="KW-0133">Cell shape</keyword>
<dbReference type="InterPro" id="IPR007227">
    <property type="entry name" value="Cell_shape_determining_MreD"/>
</dbReference>
<keyword evidence="3" id="KW-1003">Cell membrane</keyword>
<feature type="transmembrane region" description="Helical" evidence="8">
    <location>
        <begin position="6"/>
        <end position="23"/>
    </location>
</feature>
<reference evidence="10" key="2">
    <citation type="submission" date="2016-10" db="EMBL/GenBank/DDBJ databases">
        <authorList>
            <person name="de Groot N.N."/>
        </authorList>
    </citation>
    <scope>NUCLEOTIDE SEQUENCE [LARGE SCALE GENOMIC DNA]</scope>
    <source>
        <strain evidence="10">DSM 12489</strain>
    </source>
</reference>
<organism evidence="10 11">
    <name type="scientific">Alicyclobacillus hesperidum</name>
    <dbReference type="NCBI Taxonomy" id="89784"/>
    <lineage>
        <taxon>Bacteria</taxon>
        <taxon>Bacillati</taxon>
        <taxon>Bacillota</taxon>
        <taxon>Bacilli</taxon>
        <taxon>Bacillales</taxon>
        <taxon>Alicyclobacillaceae</taxon>
        <taxon>Alicyclobacillus</taxon>
    </lineage>
</organism>
<keyword evidence="6 8" id="KW-1133">Transmembrane helix</keyword>
<dbReference type="RefSeq" id="WP_006446689.1">
    <property type="nucleotide sequence ID" value="NZ_BSRA01000007.1"/>
</dbReference>
<sequence length="173" mass="19231">MRWAITFITLWLGLILEATLFQIPPMNAIHPDFVLVILVLVALMRGSNTAVVMAILIGLIDDICYGSFIGLNAFAFGIVAYFAAAVFSQFLQRNLAVTFFTTVALTFLHTWVTYGLMRLFQMTADPAHYALSESLQTMIVNGVLVLLLYPAYVKLLRDRRGGRYDARGSVDAS</sequence>
<evidence type="ECO:0000256" key="6">
    <source>
        <dbReference type="ARBA" id="ARBA00022989"/>
    </source>
</evidence>
<keyword evidence="4 8" id="KW-0812">Transmembrane</keyword>
<feature type="transmembrane region" description="Helical" evidence="8">
    <location>
        <begin position="35"/>
        <end position="59"/>
    </location>
</feature>
<evidence type="ECO:0000256" key="7">
    <source>
        <dbReference type="ARBA" id="ARBA00023136"/>
    </source>
</evidence>
<protein>
    <submittedName>
        <fullName evidence="10">Rod shape-determining protein MreD</fullName>
    </submittedName>
</protein>
<evidence type="ECO:0000256" key="8">
    <source>
        <dbReference type="SAM" id="Phobius"/>
    </source>
</evidence>
<dbReference type="Proteomes" id="UP000182589">
    <property type="component" value="Unassembled WGS sequence"/>
</dbReference>
<dbReference type="EMBL" id="BSRA01000007">
    <property type="protein sequence ID" value="GLV13795.1"/>
    <property type="molecule type" value="Genomic_DNA"/>
</dbReference>
<keyword evidence="7 8" id="KW-0472">Membrane</keyword>
<evidence type="ECO:0000256" key="2">
    <source>
        <dbReference type="ARBA" id="ARBA00007776"/>
    </source>
</evidence>
<dbReference type="GO" id="GO:0008360">
    <property type="term" value="P:regulation of cell shape"/>
    <property type="evidence" value="ECO:0007669"/>
    <property type="project" value="UniProtKB-KW"/>
</dbReference>
<dbReference type="AlphaFoldDB" id="A0A1H2T9M8"/>
<evidence type="ECO:0000313" key="11">
    <source>
        <dbReference type="Proteomes" id="UP000182589"/>
    </source>
</evidence>
<dbReference type="Pfam" id="PF04093">
    <property type="entry name" value="MreD"/>
    <property type="match status" value="1"/>
</dbReference>
<gene>
    <name evidence="9" type="ORF">Heshes_14790</name>
    <name evidence="10" type="ORF">SAMN04489725_105113</name>
</gene>
<evidence type="ECO:0000256" key="4">
    <source>
        <dbReference type="ARBA" id="ARBA00022692"/>
    </source>
</evidence>